<dbReference type="Gene3D" id="1.10.720.30">
    <property type="entry name" value="SAP domain"/>
    <property type="match status" value="1"/>
</dbReference>
<protein>
    <submittedName>
        <fullName evidence="3">4326_t:CDS:1</fullName>
    </submittedName>
</protein>
<sequence length="291" mass="32891">MSTNRSMNAGSWTKLTLTELKDLCTACGLSVEGNKEVLGERLQAYFDKRKDKGPEAKLKENNKGQESGAGDPRDKTGEAVDVDLDTDGGGNFKDDLDEESQEADNGIREEFEACFKRKEKVKLVPVNIFLTALSSIKRKMDRSFSVLYREIKDRNELDKYEYEFLTKIGRRLDKAIRILLDSTRKEFVGVHDEVEAKAVTLRLADNKEWSTALQIVGTRGTDEGPVGISKREGENHLLHRIQKEIIMRGVRKRREKFCPFGPEIPMATQIDKEQLPAITAEPELTTLGLDL</sequence>
<evidence type="ECO:0000313" key="4">
    <source>
        <dbReference type="Proteomes" id="UP000789405"/>
    </source>
</evidence>
<evidence type="ECO:0000313" key="3">
    <source>
        <dbReference type="EMBL" id="CAG8590160.1"/>
    </source>
</evidence>
<feature type="domain" description="SAP" evidence="2">
    <location>
        <begin position="12"/>
        <end position="46"/>
    </location>
</feature>
<dbReference type="Pfam" id="PF02037">
    <property type="entry name" value="SAP"/>
    <property type="match status" value="1"/>
</dbReference>
<evidence type="ECO:0000256" key="1">
    <source>
        <dbReference type="SAM" id="MobiDB-lite"/>
    </source>
</evidence>
<dbReference type="Proteomes" id="UP000789405">
    <property type="component" value="Unassembled WGS sequence"/>
</dbReference>
<dbReference type="EMBL" id="CAJVPY010003376">
    <property type="protein sequence ID" value="CAG8590160.1"/>
    <property type="molecule type" value="Genomic_DNA"/>
</dbReference>
<evidence type="ECO:0000259" key="2">
    <source>
        <dbReference type="PROSITE" id="PS50800"/>
    </source>
</evidence>
<comment type="caution">
    <text evidence="3">The sequence shown here is derived from an EMBL/GenBank/DDBJ whole genome shotgun (WGS) entry which is preliminary data.</text>
</comment>
<dbReference type="SUPFAM" id="SSF68906">
    <property type="entry name" value="SAP domain"/>
    <property type="match status" value="1"/>
</dbReference>
<dbReference type="SMART" id="SM00513">
    <property type="entry name" value="SAP"/>
    <property type="match status" value="1"/>
</dbReference>
<feature type="compositionally biased region" description="Basic and acidic residues" evidence="1">
    <location>
        <begin position="49"/>
        <end position="63"/>
    </location>
</feature>
<name>A0A9N9C493_9GLOM</name>
<feature type="region of interest" description="Disordered" evidence="1">
    <location>
        <begin position="49"/>
        <end position="101"/>
    </location>
</feature>
<dbReference type="InterPro" id="IPR003034">
    <property type="entry name" value="SAP_dom"/>
</dbReference>
<dbReference type="PROSITE" id="PS50800">
    <property type="entry name" value="SAP"/>
    <property type="match status" value="1"/>
</dbReference>
<keyword evidence="4" id="KW-1185">Reference proteome</keyword>
<proteinExistence type="predicted"/>
<accession>A0A9N9C493</accession>
<dbReference type="AlphaFoldDB" id="A0A9N9C493"/>
<dbReference type="InterPro" id="IPR036361">
    <property type="entry name" value="SAP_dom_sf"/>
</dbReference>
<organism evidence="3 4">
    <name type="scientific">Dentiscutata erythropus</name>
    <dbReference type="NCBI Taxonomy" id="1348616"/>
    <lineage>
        <taxon>Eukaryota</taxon>
        <taxon>Fungi</taxon>
        <taxon>Fungi incertae sedis</taxon>
        <taxon>Mucoromycota</taxon>
        <taxon>Glomeromycotina</taxon>
        <taxon>Glomeromycetes</taxon>
        <taxon>Diversisporales</taxon>
        <taxon>Gigasporaceae</taxon>
        <taxon>Dentiscutata</taxon>
    </lineage>
</organism>
<reference evidence="3" key="1">
    <citation type="submission" date="2021-06" db="EMBL/GenBank/DDBJ databases">
        <authorList>
            <person name="Kallberg Y."/>
            <person name="Tangrot J."/>
            <person name="Rosling A."/>
        </authorList>
    </citation>
    <scope>NUCLEOTIDE SEQUENCE</scope>
    <source>
        <strain evidence="3">MA453B</strain>
    </source>
</reference>
<gene>
    <name evidence="3" type="ORF">DERYTH_LOCUS7122</name>
</gene>